<gene>
    <name evidence="1" type="ORF">Mal48_02370</name>
</gene>
<dbReference type="KEGG" id="tpol:Mal48_02370"/>
<dbReference type="OrthoDB" id="286892at2"/>
<protein>
    <submittedName>
        <fullName evidence="1">Uncharacterized protein</fullName>
    </submittedName>
</protein>
<accession>A0A517QHH0</accession>
<dbReference type="AlphaFoldDB" id="A0A517QHH0"/>
<dbReference type="RefSeq" id="WP_145195278.1">
    <property type="nucleotide sequence ID" value="NZ_CP036267.1"/>
</dbReference>
<organism evidence="1 2">
    <name type="scientific">Thalassoglobus polymorphus</name>
    <dbReference type="NCBI Taxonomy" id="2527994"/>
    <lineage>
        <taxon>Bacteria</taxon>
        <taxon>Pseudomonadati</taxon>
        <taxon>Planctomycetota</taxon>
        <taxon>Planctomycetia</taxon>
        <taxon>Planctomycetales</taxon>
        <taxon>Planctomycetaceae</taxon>
        <taxon>Thalassoglobus</taxon>
    </lineage>
</organism>
<dbReference type="Proteomes" id="UP000315724">
    <property type="component" value="Chromosome"/>
</dbReference>
<dbReference type="EMBL" id="CP036267">
    <property type="protein sequence ID" value="QDT31007.1"/>
    <property type="molecule type" value="Genomic_DNA"/>
</dbReference>
<sequence length="85" mass="9863">MLEQLLDQVVVLDMSSPFIFIGTLVEEDHRYLALKDVDVHDLRDSSSTREVYVHEIRTHGLAPNRKRVLVQKDRVVSLSRLSDVY</sequence>
<proteinExistence type="predicted"/>
<evidence type="ECO:0000313" key="2">
    <source>
        <dbReference type="Proteomes" id="UP000315724"/>
    </source>
</evidence>
<evidence type="ECO:0000313" key="1">
    <source>
        <dbReference type="EMBL" id="QDT31007.1"/>
    </source>
</evidence>
<name>A0A517QHH0_9PLAN</name>
<keyword evidence="2" id="KW-1185">Reference proteome</keyword>
<reference evidence="1 2" key="1">
    <citation type="submission" date="2019-02" db="EMBL/GenBank/DDBJ databases">
        <title>Deep-cultivation of Planctomycetes and their phenomic and genomic characterization uncovers novel biology.</title>
        <authorList>
            <person name="Wiegand S."/>
            <person name="Jogler M."/>
            <person name="Boedeker C."/>
            <person name="Pinto D."/>
            <person name="Vollmers J."/>
            <person name="Rivas-Marin E."/>
            <person name="Kohn T."/>
            <person name="Peeters S.H."/>
            <person name="Heuer A."/>
            <person name="Rast P."/>
            <person name="Oberbeckmann S."/>
            <person name="Bunk B."/>
            <person name="Jeske O."/>
            <person name="Meyerdierks A."/>
            <person name="Storesund J.E."/>
            <person name="Kallscheuer N."/>
            <person name="Luecker S."/>
            <person name="Lage O.M."/>
            <person name="Pohl T."/>
            <person name="Merkel B.J."/>
            <person name="Hornburger P."/>
            <person name="Mueller R.-W."/>
            <person name="Bruemmer F."/>
            <person name="Labrenz M."/>
            <person name="Spormann A.M."/>
            <person name="Op den Camp H."/>
            <person name="Overmann J."/>
            <person name="Amann R."/>
            <person name="Jetten M.S.M."/>
            <person name="Mascher T."/>
            <person name="Medema M.H."/>
            <person name="Devos D.P."/>
            <person name="Kaster A.-K."/>
            <person name="Ovreas L."/>
            <person name="Rohde M."/>
            <person name="Galperin M.Y."/>
            <person name="Jogler C."/>
        </authorList>
    </citation>
    <scope>NUCLEOTIDE SEQUENCE [LARGE SCALE GENOMIC DNA]</scope>
    <source>
        <strain evidence="1 2">Mal48</strain>
    </source>
</reference>